<dbReference type="PANTHER" id="PTHR21262">
    <property type="entry name" value="GUANOSINE-3',5'-BIS DIPHOSPHATE 3'-PYROPHOSPHOHYDROLASE"/>
    <property type="match status" value="1"/>
</dbReference>
<dbReference type="SUPFAM" id="SSF81301">
    <property type="entry name" value="Nucleotidyltransferase"/>
    <property type="match status" value="1"/>
</dbReference>
<dbReference type="Pfam" id="PF13328">
    <property type="entry name" value="HD_4"/>
    <property type="match status" value="1"/>
</dbReference>
<feature type="region of interest" description="Disordered" evidence="1">
    <location>
        <begin position="687"/>
        <end position="711"/>
    </location>
</feature>
<dbReference type="InterPro" id="IPR007685">
    <property type="entry name" value="RelA_SpoT"/>
</dbReference>
<accession>A0A7S4NS56</accession>
<dbReference type="Gene3D" id="3.30.460.10">
    <property type="entry name" value="Beta Polymerase, domain 2"/>
    <property type="match status" value="1"/>
</dbReference>
<dbReference type="InterPro" id="IPR043519">
    <property type="entry name" value="NT_sf"/>
</dbReference>
<name>A0A7S4NS56_GUITH</name>
<dbReference type="InterPro" id="IPR002048">
    <property type="entry name" value="EF_hand_dom"/>
</dbReference>
<dbReference type="AlphaFoldDB" id="A0A7S4NS56"/>
<dbReference type="PROSITE" id="PS50222">
    <property type="entry name" value="EF_HAND_2"/>
    <property type="match status" value="1"/>
</dbReference>
<sequence>MVFDGMDANQDGTLSLEEVVETYRRVHAEVVLDGDLKVDEEEMKVAPDNLDRIDLRPAAPGAEVNSILPFYADGSSSASALSHQWKQVCDALAKQSMYLPPDEQYQVQDALRFTGERLLGSRLVDKKFGEGLAIGSIIAGLQLPTPVLVSAVLLPCVRERSASIQEVRDRFGPVVGSMVEDSVWLSQLPDRVGLLDDDGSRFLREYMVAASRDHRAVIVMLADRLNALRKIEEAPLYDQHLKALESLQVFSPLAHALGVGKWLWELEDLSFRALFPDSYTSVEQWQLELWEVSSNMMEQAKVDVLKALNENDFLLEHVERYAITSRRKSVFSTFKKMFRSNKKLEDVKDVFAMRVVIGLKSQFRSDDSVQVRTCTEAYGAVRKALVGWEEPRGRFKDYVTHPKPNGYQSIHTTLDSPLKLPLEVQIRTEEMHAAAEFGDASHNLYKGGIKSLSAVQNFADMVRKSNVAALAPADSDLSEENSEEQRDLDALEFSNEAAEASSLELSLDSSDAIKRKNERSVEGEGTGAGFLDEDELRNMILTAPGVNDDVSMGGSEEEHAWQLDSLGQDLLFVVPAFERSSIEADLRQSSEIVLAASQDAAAAYAAGQETPLKLDRVLADLMAAAEDGSARTGKETEEFEAQRRFLRQQGIDVIKRQDVLRTMLDSNKARLFDPDEVMAKLLDEWDERLSDERSREPRQDAGGEQPRGKLRCELLEEPAGMFSSMEFERSSST</sequence>
<dbReference type="InterPro" id="IPR018247">
    <property type="entry name" value="EF_Hand_1_Ca_BS"/>
</dbReference>
<protein>
    <recommendedName>
        <fullName evidence="2">EF-hand domain-containing protein</fullName>
    </recommendedName>
</protein>
<proteinExistence type="predicted"/>
<reference evidence="3" key="1">
    <citation type="submission" date="2021-01" db="EMBL/GenBank/DDBJ databases">
        <authorList>
            <person name="Corre E."/>
            <person name="Pelletier E."/>
            <person name="Niang G."/>
            <person name="Scheremetjew M."/>
            <person name="Finn R."/>
            <person name="Kale V."/>
            <person name="Holt S."/>
            <person name="Cochrane G."/>
            <person name="Meng A."/>
            <person name="Brown T."/>
            <person name="Cohen L."/>
        </authorList>
    </citation>
    <scope>NUCLEOTIDE SEQUENCE</scope>
    <source>
        <strain evidence="3">CCMP 2712</strain>
    </source>
</reference>
<evidence type="ECO:0000313" key="3">
    <source>
        <dbReference type="EMBL" id="CAE2306474.1"/>
    </source>
</evidence>
<evidence type="ECO:0000256" key="1">
    <source>
        <dbReference type="SAM" id="MobiDB-lite"/>
    </source>
</evidence>
<organism evidence="3">
    <name type="scientific">Guillardia theta</name>
    <name type="common">Cryptophyte</name>
    <name type="synonym">Cryptomonas phi</name>
    <dbReference type="NCBI Taxonomy" id="55529"/>
    <lineage>
        <taxon>Eukaryota</taxon>
        <taxon>Cryptophyceae</taxon>
        <taxon>Pyrenomonadales</taxon>
        <taxon>Geminigeraceae</taxon>
        <taxon>Guillardia</taxon>
    </lineage>
</organism>
<dbReference type="Gene3D" id="1.10.3210.10">
    <property type="entry name" value="Hypothetical protein af1432"/>
    <property type="match status" value="1"/>
</dbReference>
<dbReference type="PANTHER" id="PTHR21262:SF12">
    <property type="entry name" value="GTP DIPHOSPHOKINASE CRSH, CHLOROPLASTIC-RELATED"/>
    <property type="match status" value="1"/>
</dbReference>
<dbReference type="GO" id="GO:0015969">
    <property type="term" value="P:guanosine tetraphosphate metabolic process"/>
    <property type="evidence" value="ECO:0007669"/>
    <property type="project" value="InterPro"/>
</dbReference>
<dbReference type="EMBL" id="HBKN01024152">
    <property type="protein sequence ID" value="CAE2306474.1"/>
    <property type="molecule type" value="Transcribed_RNA"/>
</dbReference>
<dbReference type="GO" id="GO:0005509">
    <property type="term" value="F:calcium ion binding"/>
    <property type="evidence" value="ECO:0007669"/>
    <property type="project" value="InterPro"/>
</dbReference>
<dbReference type="Pfam" id="PF04607">
    <property type="entry name" value="RelA_SpoT"/>
    <property type="match status" value="1"/>
</dbReference>
<dbReference type="SMART" id="SM00954">
    <property type="entry name" value="RelA_SpoT"/>
    <property type="match status" value="1"/>
</dbReference>
<dbReference type="CDD" id="cd05399">
    <property type="entry name" value="NT_Rel-Spo_like"/>
    <property type="match status" value="1"/>
</dbReference>
<dbReference type="PROSITE" id="PS00018">
    <property type="entry name" value="EF_HAND_1"/>
    <property type="match status" value="1"/>
</dbReference>
<evidence type="ECO:0000259" key="2">
    <source>
        <dbReference type="PROSITE" id="PS50222"/>
    </source>
</evidence>
<gene>
    <name evidence="3" type="ORF">GTHE00462_LOCUS18875</name>
</gene>
<feature type="domain" description="EF-hand" evidence="2">
    <location>
        <begin position="1"/>
        <end position="29"/>
    </location>
</feature>
<dbReference type="SUPFAM" id="SSF109604">
    <property type="entry name" value="HD-domain/PDEase-like"/>
    <property type="match status" value="1"/>
</dbReference>